<name>A0A3M8AH38_9BACL</name>
<reference evidence="10 13" key="2">
    <citation type="submission" date="2019-06" db="EMBL/GenBank/DDBJ databases">
        <title>Whole genome shotgun sequence of Brevibacillus agri NBRC 15538.</title>
        <authorList>
            <person name="Hosoyama A."/>
            <person name="Uohara A."/>
            <person name="Ohji S."/>
            <person name="Ichikawa N."/>
        </authorList>
    </citation>
    <scope>NUCLEOTIDE SEQUENCE [LARGE SCALE GENOMIC DNA]</scope>
    <source>
        <strain evidence="10 13">NBRC 15538</strain>
    </source>
</reference>
<keyword evidence="3" id="KW-1003">Cell membrane</keyword>
<gene>
    <name evidence="10" type="primary">nupC</name>
    <name evidence="10" type="ORF">BAG01nite_29520</name>
    <name evidence="11" type="ORF">EB820_21210</name>
</gene>
<dbReference type="PANTHER" id="PTHR10590:SF23">
    <property type="entry name" value="NUPC_NUPG FAMILY NUCLEOSIDE CNT TRANSPORTER"/>
    <property type="match status" value="1"/>
</dbReference>
<feature type="domain" description="Nucleoside transporter/FeoB GTPase Gate" evidence="9">
    <location>
        <begin position="91"/>
        <end position="190"/>
    </location>
</feature>
<sequence>MNVVFLLTGLLFVFGVGFALSHHRRAIRLKPILIMIATQLVLAFLLLNTGLGIDLILFISKGFDTLMKLGISGVDFVFGGLENNGTSTFFLDVLLPIIFISVLIGILNHFKILPLLIRFTGFVLSKLNGMGRLENYIAVSSAFLGQSEVFLTTKKQLGLVSSKRLYTLCTSAMSAVSIAIVGAYMTMLEPKYVVVAIVVNILSALIVANIINPYELTAEEDLIEPEAEVERPAFFQMISESIVDGLKIAVIVGAMLIGFIALMNLVNELFLLIFRISFQDVLGYIFAPVAFLMGIPQAEIVTAGSIMATKIVTNEFVAMLDFKEIASSLSAKTVGIVSVFLVSFANFGSIGIITGSVRALNEKQGDLVAKFGLKLLLGSTLASVLSATIIGVFL</sequence>
<feature type="domain" description="Concentrative nucleoside transporter C-terminal" evidence="8">
    <location>
        <begin position="192"/>
        <end position="391"/>
    </location>
</feature>
<dbReference type="InterPro" id="IPR002668">
    <property type="entry name" value="CNT_N_dom"/>
</dbReference>
<dbReference type="RefSeq" id="WP_005827388.1">
    <property type="nucleotide sequence ID" value="NZ_BJOD01000030.1"/>
</dbReference>
<dbReference type="GO" id="GO:0005886">
    <property type="term" value="C:plasma membrane"/>
    <property type="evidence" value="ECO:0007669"/>
    <property type="project" value="UniProtKB-SubCell"/>
</dbReference>
<dbReference type="Proteomes" id="UP000317180">
    <property type="component" value="Unassembled WGS sequence"/>
</dbReference>
<keyword evidence="13" id="KW-1185">Reference proteome</keyword>
<dbReference type="Proteomes" id="UP000276178">
    <property type="component" value="Unassembled WGS sequence"/>
</dbReference>
<comment type="subcellular location">
    <subcellularLocation>
        <location evidence="1">Cell membrane</location>
        <topology evidence="1">Multi-pass membrane protein</topology>
    </subcellularLocation>
</comment>
<reference evidence="11 12" key="1">
    <citation type="submission" date="2018-10" db="EMBL/GenBank/DDBJ databases">
        <title>Phylogenomics of Brevibacillus.</title>
        <authorList>
            <person name="Dunlap C."/>
        </authorList>
    </citation>
    <scope>NUCLEOTIDE SEQUENCE [LARGE SCALE GENOMIC DNA]</scope>
    <source>
        <strain evidence="11 12">NRRL NRS 1219</strain>
    </source>
</reference>
<dbReference type="Pfam" id="PF07670">
    <property type="entry name" value="Gate"/>
    <property type="match status" value="1"/>
</dbReference>
<evidence type="ECO:0000256" key="1">
    <source>
        <dbReference type="ARBA" id="ARBA00004651"/>
    </source>
</evidence>
<keyword evidence="6" id="KW-0472">Membrane</keyword>
<dbReference type="EMBL" id="BJOD01000030">
    <property type="protein sequence ID" value="GED26850.1"/>
    <property type="molecule type" value="Genomic_DNA"/>
</dbReference>
<accession>A0A3M8AH38</accession>
<protein>
    <submittedName>
        <fullName evidence="10">Nucleoside permease</fullName>
    </submittedName>
    <submittedName>
        <fullName evidence="11">NupC/NupG family nucleoside CNT transporter</fullName>
    </submittedName>
</protein>
<dbReference type="PANTHER" id="PTHR10590">
    <property type="entry name" value="SODIUM/NUCLEOSIDE COTRANSPORTER"/>
    <property type="match status" value="1"/>
</dbReference>
<dbReference type="InterPro" id="IPR008276">
    <property type="entry name" value="C_nuclsd_transpt"/>
</dbReference>
<evidence type="ECO:0000313" key="13">
    <source>
        <dbReference type="Proteomes" id="UP000317180"/>
    </source>
</evidence>
<evidence type="ECO:0000256" key="5">
    <source>
        <dbReference type="ARBA" id="ARBA00022989"/>
    </source>
</evidence>
<evidence type="ECO:0000313" key="10">
    <source>
        <dbReference type="EMBL" id="GED26850.1"/>
    </source>
</evidence>
<evidence type="ECO:0000256" key="2">
    <source>
        <dbReference type="ARBA" id="ARBA00009033"/>
    </source>
</evidence>
<evidence type="ECO:0000259" key="9">
    <source>
        <dbReference type="Pfam" id="PF07670"/>
    </source>
</evidence>
<dbReference type="InterPro" id="IPR011657">
    <property type="entry name" value="CNT_C_dom"/>
</dbReference>
<evidence type="ECO:0000256" key="6">
    <source>
        <dbReference type="ARBA" id="ARBA00023136"/>
    </source>
</evidence>
<comment type="caution">
    <text evidence="11">The sequence shown here is derived from an EMBL/GenBank/DDBJ whole genome shotgun (WGS) entry which is preliminary data.</text>
</comment>
<comment type="similarity">
    <text evidence="2">Belongs to the concentrative nucleoside transporter (CNT) (TC 2.A.41) family.</text>
</comment>
<dbReference type="AlphaFoldDB" id="A0A3M8AH38"/>
<evidence type="ECO:0000313" key="12">
    <source>
        <dbReference type="Proteomes" id="UP000276178"/>
    </source>
</evidence>
<feature type="domain" description="Concentrative nucleoside transporter N-terminal" evidence="7">
    <location>
        <begin position="9"/>
        <end position="81"/>
    </location>
</feature>
<evidence type="ECO:0000259" key="7">
    <source>
        <dbReference type="Pfam" id="PF01773"/>
    </source>
</evidence>
<keyword evidence="5" id="KW-1133">Transmembrane helix</keyword>
<dbReference type="OrthoDB" id="9766455at2"/>
<evidence type="ECO:0000256" key="4">
    <source>
        <dbReference type="ARBA" id="ARBA00022692"/>
    </source>
</evidence>
<dbReference type="Pfam" id="PF01773">
    <property type="entry name" value="Nucleos_tra2_N"/>
    <property type="match status" value="1"/>
</dbReference>
<evidence type="ECO:0000313" key="11">
    <source>
        <dbReference type="EMBL" id="RNB50528.1"/>
    </source>
</evidence>
<keyword evidence="4" id="KW-0812">Transmembrane</keyword>
<evidence type="ECO:0000256" key="3">
    <source>
        <dbReference type="ARBA" id="ARBA00022475"/>
    </source>
</evidence>
<dbReference type="GO" id="GO:0015293">
    <property type="term" value="F:symporter activity"/>
    <property type="evidence" value="ECO:0007669"/>
    <property type="project" value="TreeGrafter"/>
</dbReference>
<dbReference type="GeneID" id="82810298"/>
<dbReference type="InterPro" id="IPR011642">
    <property type="entry name" value="Gate_dom"/>
</dbReference>
<dbReference type="Pfam" id="PF07662">
    <property type="entry name" value="Nucleos_tra2_C"/>
    <property type="match status" value="1"/>
</dbReference>
<organism evidence="11 12">
    <name type="scientific">Brevibacillus agri</name>
    <dbReference type="NCBI Taxonomy" id="51101"/>
    <lineage>
        <taxon>Bacteria</taxon>
        <taxon>Bacillati</taxon>
        <taxon>Bacillota</taxon>
        <taxon>Bacilli</taxon>
        <taxon>Bacillales</taxon>
        <taxon>Paenibacillaceae</taxon>
        <taxon>Brevibacillus</taxon>
    </lineage>
</organism>
<proteinExistence type="inferred from homology"/>
<dbReference type="GO" id="GO:0005337">
    <property type="term" value="F:nucleoside transmembrane transporter activity"/>
    <property type="evidence" value="ECO:0007669"/>
    <property type="project" value="InterPro"/>
</dbReference>
<evidence type="ECO:0000259" key="8">
    <source>
        <dbReference type="Pfam" id="PF07662"/>
    </source>
</evidence>
<dbReference type="EMBL" id="RHHN01000068">
    <property type="protein sequence ID" value="RNB50528.1"/>
    <property type="molecule type" value="Genomic_DNA"/>
</dbReference>